<organism evidence="1">
    <name type="scientific">uncultured Caudovirales phage</name>
    <dbReference type="NCBI Taxonomy" id="2100421"/>
    <lineage>
        <taxon>Viruses</taxon>
        <taxon>Duplodnaviria</taxon>
        <taxon>Heunggongvirae</taxon>
        <taxon>Uroviricota</taxon>
        <taxon>Caudoviricetes</taxon>
        <taxon>Peduoviridae</taxon>
        <taxon>Maltschvirus</taxon>
        <taxon>Maltschvirus maltsch</taxon>
    </lineage>
</organism>
<dbReference type="EMBL" id="LR798348">
    <property type="protein sequence ID" value="CAB5225462.1"/>
    <property type="molecule type" value="Genomic_DNA"/>
</dbReference>
<sequence length="119" mass="13711">MIEQIPEELHGAMLKEFKTGWNFQKVMAEAQTQSVGKINQIKAKSIDGIGQLQMRINADSFHYWGQRLGYDCWKDAAFRKRYMEKNPYCKVNSGGTKEIHVGYTGSPSTRNVKYRKVFA</sequence>
<proteinExistence type="predicted"/>
<accession>A0A6J7XCF7</accession>
<name>A0A6J7XCF7_9CAUD</name>
<gene>
    <name evidence="1" type="ORF">UFOVP745_20</name>
</gene>
<protein>
    <submittedName>
        <fullName evidence="1">Uncharacterized protein</fullName>
    </submittedName>
</protein>
<reference evidence="1" key="1">
    <citation type="submission" date="2020-05" db="EMBL/GenBank/DDBJ databases">
        <authorList>
            <person name="Chiriac C."/>
            <person name="Salcher M."/>
            <person name="Ghai R."/>
            <person name="Kavagutti S V."/>
        </authorList>
    </citation>
    <scope>NUCLEOTIDE SEQUENCE</scope>
</reference>
<evidence type="ECO:0000313" key="1">
    <source>
        <dbReference type="EMBL" id="CAB5225462.1"/>
    </source>
</evidence>